<accession>A0A498SMH4</accession>
<organism evidence="2 3">
    <name type="scientific">Acanthocheilonema viteae</name>
    <name type="common">Filarial nematode worm</name>
    <name type="synonym">Dipetalonema viteae</name>
    <dbReference type="NCBI Taxonomy" id="6277"/>
    <lineage>
        <taxon>Eukaryota</taxon>
        <taxon>Metazoa</taxon>
        <taxon>Ecdysozoa</taxon>
        <taxon>Nematoda</taxon>
        <taxon>Chromadorea</taxon>
        <taxon>Rhabditida</taxon>
        <taxon>Spirurina</taxon>
        <taxon>Spiruromorpha</taxon>
        <taxon>Filarioidea</taxon>
        <taxon>Onchocercidae</taxon>
        <taxon>Acanthocheilonema</taxon>
    </lineage>
</organism>
<feature type="non-terminal residue" evidence="2">
    <location>
        <position position="37"/>
    </location>
</feature>
<gene>
    <name evidence="2" type="ORF">NAV_LOCUS5979</name>
</gene>
<dbReference type="EMBL" id="UPTC01001137">
    <property type="protein sequence ID" value="VBB31188.1"/>
    <property type="molecule type" value="Genomic_DNA"/>
</dbReference>
<reference evidence="2 3" key="1">
    <citation type="submission" date="2018-08" db="EMBL/GenBank/DDBJ databases">
        <authorList>
            <person name="Laetsch R D."/>
            <person name="Stevens L."/>
            <person name="Kumar S."/>
            <person name="Blaxter L. M."/>
        </authorList>
    </citation>
    <scope>NUCLEOTIDE SEQUENCE [LARGE SCALE GENOMIC DNA]</scope>
</reference>
<name>A0A498SMH4_ACAVI</name>
<evidence type="ECO:0000313" key="2">
    <source>
        <dbReference type="EMBL" id="VBB31188.1"/>
    </source>
</evidence>
<evidence type="ECO:0000313" key="3">
    <source>
        <dbReference type="Proteomes" id="UP000276991"/>
    </source>
</evidence>
<sequence length="37" mass="4231">MPSGDTFNSKDFSSWAQLTPIKQGNDSQHYQMARRVT</sequence>
<protein>
    <submittedName>
        <fullName evidence="2">Uncharacterized protein</fullName>
    </submittedName>
</protein>
<dbReference type="Proteomes" id="UP000276991">
    <property type="component" value="Unassembled WGS sequence"/>
</dbReference>
<dbReference type="AlphaFoldDB" id="A0A498SMH4"/>
<feature type="region of interest" description="Disordered" evidence="1">
    <location>
        <begin position="18"/>
        <end position="37"/>
    </location>
</feature>
<feature type="compositionally biased region" description="Polar residues" evidence="1">
    <location>
        <begin position="18"/>
        <end position="30"/>
    </location>
</feature>
<evidence type="ECO:0000256" key="1">
    <source>
        <dbReference type="SAM" id="MobiDB-lite"/>
    </source>
</evidence>
<proteinExistence type="predicted"/>
<keyword evidence="3" id="KW-1185">Reference proteome</keyword>